<accession>A0A415K5S3</accession>
<sequence>MKSTYLFFSFFLFISCTSTHDDTCEMVEYDHTDIKESFPLSSFVDKVETVRLELPEPYFFGGVGNILFDESGIYINDSKQEVIYRFDANGIFLNTIGKRGEGPGEYVELSSHFLGEKSIYVSDRNSRKIHEYTFNGEYIGTISYPFELLYNYIMALPNGNFLCHTVDGFLNGHGVWILNRQGEMEKTVLSIPEKYPFRRCGWNTMALQADGRIQIYDAPVGVFYLFDPKDESIKKVLRHKSNFKMTGDFVGQELNSIINESYADGGWVLNGDRYLFSVWSLPETDHLYYTLYDKKTKKSETCNFPELDVPGVFSFHFWKSSNLPNTWVSYVGDEYMEMCFPEKRDELHMSERTLFVYKLIFKR</sequence>
<dbReference type="SUPFAM" id="SSF63825">
    <property type="entry name" value="YWTD domain"/>
    <property type="match status" value="1"/>
</dbReference>
<dbReference type="Proteomes" id="UP000284495">
    <property type="component" value="Unassembled WGS sequence"/>
</dbReference>
<dbReference type="PROSITE" id="PS51257">
    <property type="entry name" value="PROKAR_LIPOPROTEIN"/>
    <property type="match status" value="1"/>
</dbReference>
<organism evidence="1 2">
    <name type="scientific">Bacteroides xylanisolvens</name>
    <dbReference type="NCBI Taxonomy" id="371601"/>
    <lineage>
        <taxon>Bacteria</taxon>
        <taxon>Pseudomonadati</taxon>
        <taxon>Bacteroidota</taxon>
        <taxon>Bacteroidia</taxon>
        <taxon>Bacteroidales</taxon>
        <taxon>Bacteroidaceae</taxon>
        <taxon>Bacteroides</taxon>
    </lineage>
</organism>
<dbReference type="AlphaFoldDB" id="A0A415K5S3"/>
<dbReference type="Gene3D" id="2.120.10.30">
    <property type="entry name" value="TolB, C-terminal domain"/>
    <property type="match status" value="1"/>
</dbReference>
<dbReference type="EMBL" id="QROO01000061">
    <property type="protein sequence ID" value="RHL31608.1"/>
    <property type="molecule type" value="Genomic_DNA"/>
</dbReference>
<proteinExistence type="predicted"/>
<protein>
    <submittedName>
        <fullName evidence="1">6-bladed beta-propeller</fullName>
    </submittedName>
</protein>
<dbReference type="Pfam" id="PF17170">
    <property type="entry name" value="DUF5128"/>
    <property type="match status" value="1"/>
</dbReference>
<name>A0A415K5S3_9BACE</name>
<comment type="caution">
    <text evidence="1">The sequence shown here is derived from an EMBL/GenBank/DDBJ whole genome shotgun (WGS) entry which is preliminary data.</text>
</comment>
<reference evidence="1 2" key="1">
    <citation type="submission" date="2018-08" db="EMBL/GenBank/DDBJ databases">
        <title>A genome reference for cultivated species of the human gut microbiota.</title>
        <authorList>
            <person name="Zou Y."/>
            <person name="Xue W."/>
            <person name="Luo G."/>
        </authorList>
    </citation>
    <scope>NUCLEOTIDE SEQUENCE [LARGE SCALE GENOMIC DNA]</scope>
    <source>
        <strain evidence="1 2">AF38-2</strain>
    </source>
</reference>
<gene>
    <name evidence="1" type="ORF">DW027_26470</name>
</gene>
<evidence type="ECO:0000313" key="1">
    <source>
        <dbReference type="EMBL" id="RHL31608.1"/>
    </source>
</evidence>
<dbReference type="InterPro" id="IPR011042">
    <property type="entry name" value="6-blade_b-propeller_TolB-like"/>
</dbReference>
<dbReference type="RefSeq" id="WP_118219570.1">
    <property type="nucleotide sequence ID" value="NZ_JAQEAW010000053.1"/>
</dbReference>
<evidence type="ECO:0000313" key="2">
    <source>
        <dbReference type="Proteomes" id="UP000284495"/>
    </source>
</evidence>